<dbReference type="RefSeq" id="WP_212538797.1">
    <property type="nucleotide sequence ID" value="NZ_JAGTUU010000013.1"/>
</dbReference>
<organism evidence="1 2">
    <name type="scientific">Thetidibacter halocola</name>
    <dbReference type="NCBI Taxonomy" id="2827239"/>
    <lineage>
        <taxon>Bacteria</taxon>
        <taxon>Pseudomonadati</taxon>
        <taxon>Pseudomonadota</taxon>
        <taxon>Alphaproteobacteria</taxon>
        <taxon>Rhodobacterales</taxon>
        <taxon>Roseobacteraceae</taxon>
        <taxon>Thetidibacter</taxon>
    </lineage>
</organism>
<proteinExistence type="predicted"/>
<comment type="caution">
    <text evidence="1">The sequence shown here is derived from an EMBL/GenBank/DDBJ whole genome shotgun (WGS) entry which is preliminary data.</text>
</comment>
<sequence length="152" mass="16100">MSHFFQIETVDAENPSDAPLAALRAGELHAVLVRNVYPAEVMEAAVRALEVNAPGFVKSHFPAAFKAFFYGLNLNLAAPDLRPYFAGEPGFRAALAALVSPGIEARVGDLLTALDDGPAYGAAPGPQPGSRYHFTTIRGHGTGGFIPPHFDN</sequence>
<dbReference type="EMBL" id="JAGTUU010000013">
    <property type="protein sequence ID" value="MBS0126838.1"/>
    <property type="molecule type" value="Genomic_DNA"/>
</dbReference>
<dbReference type="AlphaFoldDB" id="A0A8J7WKS7"/>
<protein>
    <recommendedName>
        <fullName evidence="3">Phytanoyl-CoA dioxygenase</fullName>
    </recommendedName>
</protein>
<dbReference type="Pfam" id="PF22814">
    <property type="entry name" value="WelO5"/>
    <property type="match status" value="1"/>
</dbReference>
<dbReference type="InterPro" id="IPR055091">
    <property type="entry name" value="WelO5-like"/>
</dbReference>
<gene>
    <name evidence="1" type="ORF">KB874_22410</name>
</gene>
<feature type="non-terminal residue" evidence="1">
    <location>
        <position position="152"/>
    </location>
</feature>
<keyword evidence="2" id="KW-1185">Reference proteome</keyword>
<evidence type="ECO:0008006" key="3">
    <source>
        <dbReference type="Google" id="ProtNLM"/>
    </source>
</evidence>
<dbReference type="Proteomes" id="UP000681356">
    <property type="component" value="Unassembled WGS sequence"/>
</dbReference>
<reference evidence="1" key="1">
    <citation type="submission" date="2021-04" db="EMBL/GenBank/DDBJ databases">
        <authorList>
            <person name="Yoon J."/>
        </authorList>
    </citation>
    <scope>NUCLEOTIDE SEQUENCE</scope>
    <source>
        <strain evidence="1">KMU-90</strain>
    </source>
</reference>
<evidence type="ECO:0000313" key="1">
    <source>
        <dbReference type="EMBL" id="MBS0126838.1"/>
    </source>
</evidence>
<name>A0A8J7WKS7_9RHOB</name>
<accession>A0A8J7WKS7</accession>
<evidence type="ECO:0000313" key="2">
    <source>
        <dbReference type="Proteomes" id="UP000681356"/>
    </source>
</evidence>